<evidence type="ECO:0000313" key="5">
    <source>
        <dbReference type="EMBL" id="MCC9272768.1"/>
    </source>
</evidence>
<keyword evidence="2" id="KW-0238">DNA-binding</keyword>
<dbReference type="SMART" id="SM00420">
    <property type="entry name" value="HTH_DEOR"/>
    <property type="match status" value="1"/>
</dbReference>
<evidence type="ECO:0000256" key="1">
    <source>
        <dbReference type="ARBA" id="ARBA00023015"/>
    </source>
</evidence>
<evidence type="ECO:0000256" key="3">
    <source>
        <dbReference type="ARBA" id="ARBA00023163"/>
    </source>
</evidence>
<dbReference type="EMBL" id="JAJJVO010000008">
    <property type="protein sequence ID" value="MCC9272768.1"/>
    <property type="molecule type" value="Genomic_DNA"/>
</dbReference>
<keyword evidence="1" id="KW-0805">Transcription regulation</keyword>
<dbReference type="Pfam" id="PF08220">
    <property type="entry name" value="HTH_DeoR"/>
    <property type="match status" value="1"/>
</dbReference>
<feature type="domain" description="HTH deoR-type" evidence="4">
    <location>
        <begin position="3"/>
        <end position="52"/>
    </location>
</feature>
<dbReference type="InterPro" id="IPR036390">
    <property type="entry name" value="WH_DNA-bd_sf"/>
</dbReference>
<evidence type="ECO:0000256" key="2">
    <source>
        <dbReference type="ARBA" id="ARBA00023125"/>
    </source>
</evidence>
<dbReference type="AlphaFoldDB" id="A0A9E3ZRP6"/>
<gene>
    <name evidence="5" type="ORF">K8V42_00470</name>
</gene>
<dbReference type="InterPro" id="IPR001034">
    <property type="entry name" value="DeoR_HTH"/>
</dbReference>
<sequence>MLTNERHQYILNYLETHGTITIHEISAALATSESTIRRDLQFLEDQKLLLRV</sequence>
<evidence type="ECO:0000313" key="6">
    <source>
        <dbReference type="Proteomes" id="UP000813384"/>
    </source>
</evidence>
<dbReference type="SUPFAM" id="SSF46785">
    <property type="entry name" value="Winged helix' DNA-binding domain"/>
    <property type="match status" value="1"/>
</dbReference>
<accession>A0A9E3ZRP6</accession>
<dbReference type="PANTHER" id="PTHR30363:SF44">
    <property type="entry name" value="AGA OPERON TRANSCRIPTIONAL REPRESSOR-RELATED"/>
    <property type="match status" value="1"/>
</dbReference>
<proteinExistence type="predicted"/>
<protein>
    <submittedName>
        <fullName evidence="5">DeoR family transcriptional regulator</fullName>
    </submittedName>
</protein>
<name>A0A9E3ZRP6_9ENTE</name>
<dbReference type="InterPro" id="IPR050313">
    <property type="entry name" value="Carb_Metab_HTH_regulators"/>
</dbReference>
<feature type="non-terminal residue" evidence="5">
    <location>
        <position position="52"/>
    </location>
</feature>
<dbReference type="PROSITE" id="PS00894">
    <property type="entry name" value="HTH_DEOR_1"/>
    <property type="match status" value="1"/>
</dbReference>
<keyword evidence="3" id="KW-0804">Transcription</keyword>
<dbReference type="GO" id="GO:0003677">
    <property type="term" value="F:DNA binding"/>
    <property type="evidence" value="ECO:0007669"/>
    <property type="project" value="UniProtKB-KW"/>
</dbReference>
<dbReference type="GO" id="GO:0003700">
    <property type="term" value="F:DNA-binding transcription factor activity"/>
    <property type="evidence" value="ECO:0007669"/>
    <property type="project" value="InterPro"/>
</dbReference>
<dbReference type="PROSITE" id="PS51000">
    <property type="entry name" value="HTH_DEOR_2"/>
    <property type="match status" value="1"/>
</dbReference>
<reference evidence="5" key="2">
    <citation type="submission" date="2021-11" db="EMBL/GenBank/DDBJ databases">
        <authorList>
            <person name="Gilroy R."/>
        </authorList>
    </citation>
    <scope>NUCLEOTIDE SEQUENCE</scope>
    <source>
        <strain evidence="5">150</strain>
    </source>
</reference>
<dbReference type="InterPro" id="IPR036388">
    <property type="entry name" value="WH-like_DNA-bd_sf"/>
</dbReference>
<organism evidence="5 6">
    <name type="scientific">Enterococcus aquimarinus</name>
    <dbReference type="NCBI Taxonomy" id="328396"/>
    <lineage>
        <taxon>Bacteria</taxon>
        <taxon>Bacillati</taxon>
        <taxon>Bacillota</taxon>
        <taxon>Bacilli</taxon>
        <taxon>Lactobacillales</taxon>
        <taxon>Enterococcaceae</taxon>
        <taxon>Enterococcus</taxon>
    </lineage>
</organism>
<dbReference type="Proteomes" id="UP000813384">
    <property type="component" value="Unassembled WGS sequence"/>
</dbReference>
<reference evidence="5" key="1">
    <citation type="journal article" date="2021" name="PeerJ">
        <title>Extensive microbial diversity within the chicken gut microbiome revealed by metagenomics and culture.</title>
        <authorList>
            <person name="Gilroy R."/>
            <person name="Ravi A."/>
            <person name="Getino M."/>
            <person name="Pursley I."/>
            <person name="Horton D.L."/>
            <person name="Alikhan N.F."/>
            <person name="Baker D."/>
            <person name="Gharbi K."/>
            <person name="Hall N."/>
            <person name="Watson M."/>
            <person name="Adriaenssens E.M."/>
            <person name="Foster-Nyarko E."/>
            <person name="Jarju S."/>
            <person name="Secka A."/>
            <person name="Antonio M."/>
            <person name="Oren A."/>
            <person name="Chaudhuri R.R."/>
            <person name="La Ragione R."/>
            <person name="Hildebrand F."/>
            <person name="Pallen M.J."/>
        </authorList>
    </citation>
    <scope>NUCLEOTIDE SEQUENCE</scope>
    <source>
        <strain evidence="5">150</strain>
    </source>
</reference>
<comment type="caution">
    <text evidence="5">The sequence shown here is derived from an EMBL/GenBank/DDBJ whole genome shotgun (WGS) entry which is preliminary data.</text>
</comment>
<dbReference type="Gene3D" id="1.10.10.10">
    <property type="entry name" value="Winged helix-like DNA-binding domain superfamily/Winged helix DNA-binding domain"/>
    <property type="match status" value="1"/>
</dbReference>
<dbReference type="InterPro" id="IPR018356">
    <property type="entry name" value="Tscrpt_reg_HTH_DeoR_CS"/>
</dbReference>
<evidence type="ECO:0000259" key="4">
    <source>
        <dbReference type="PROSITE" id="PS51000"/>
    </source>
</evidence>
<dbReference type="PANTHER" id="PTHR30363">
    <property type="entry name" value="HTH-TYPE TRANSCRIPTIONAL REGULATOR SRLR-RELATED"/>
    <property type="match status" value="1"/>
</dbReference>